<dbReference type="SUPFAM" id="SSF51126">
    <property type="entry name" value="Pectin lyase-like"/>
    <property type="match status" value="1"/>
</dbReference>
<sequence length="336" mass="35810">MIKKRNLDPSLLGWLMNVTGLGPGIGDVHYLVSPTSAYYSFLRDDLKQETSKIHFTLQDGEDALVTGRNDCLLVFPMGLDVDTEVDWDKSNTHMIGLGGPNVGGDHSEPNVALYSDNIATVQILDISGNNCIFKNVNILNAGANAACLFAVKLNGYGNWFENCGIKGTMTTENCAVAGAGSLQIAGGGMYPVFKDCQIGQDVWGNRTTANSGVIEFNSSARPNGGDFINCRILSVGDDANCAMVRVASAFSIGRGWRFDNCIFSHFDGNASGVTDLARVFYTPSTAVQREIIHLHNCMAIGVDEWQDDDDNVVVADMPIVGVGGGLAVNPTAPSGT</sequence>
<reference evidence="1" key="1">
    <citation type="submission" date="2020-03" db="EMBL/GenBank/DDBJ databases">
        <title>The deep terrestrial virosphere.</title>
        <authorList>
            <person name="Holmfeldt K."/>
            <person name="Nilsson E."/>
            <person name="Simone D."/>
            <person name="Lopez-Fernandez M."/>
            <person name="Wu X."/>
            <person name="de Brujin I."/>
            <person name="Lundin D."/>
            <person name="Andersson A."/>
            <person name="Bertilsson S."/>
            <person name="Dopson M."/>
        </authorList>
    </citation>
    <scope>NUCLEOTIDE SEQUENCE</scope>
    <source>
        <strain evidence="1">MM415B03288</strain>
    </source>
</reference>
<evidence type="ECO:0008006" key="2">
    <source>
        <dbReference type="Google" id="ProtNLM"/>
    </source>
</evidence>
<dbReference type="AlphaFoldDB" id="A0A6M3LEV6"/>
<organism evidence="1">
    <name type="scientific">viral metagenome</name>
    <dbReference type="NCBI Taxonomy" id="1070528"/>
    <lineage>
        <taxon>unclassified sequences</taxon>
        <taxon>metagenomes</taxon>
        <taxon>organismal metagenomes</taxon>
    </lineage>
</organism>
<accession>A0A6M3LEV6</accession>
<evidence type="ECO:0000313" key="1">
    <source>
        <dbReference type="EMBL" id="QJA91691.1"/>
    </source>
</evidence>
<proteinExistence type="predicted"/>
<dbReference type="EMBL" id="MT143006">
    <property type="protein sequence ID" value="QJA91691.1"/>
    <property type="molecule type" value="Genomic_DNA"/>
</dbReference>
<protein>
    <recommendedName>
        <fullName evidence="2">Pectate lyase</fullName>
    </recommendedName>
</protein>
<name>A0A6M3LEV6_9ZZZZ</name>
<gene>
    <name evidence="1" type="ORF">MM415B03288_0007</name>
</gene>
<dbReference type="InterPro" id="IPR011050">
    <property type="entry name" value="Pectin_lyase_fold/virulence"/>
</dbReference>